<protein>
    <submittedName>
        <fullName evidence="1">Uncharacterized protein</fullName>
    </submittedName>
</protein>
<feature type="non-terminal residue" evidence="1">
    <location>
        <position position="174"/>
    </location>
</feature>
<evidence type="ECO:0000313" key="2">
    <source>
        <dbReference type="Proteomes" id="UP000678393"/>
    </source>
</evidence>
<sequence length="174" mass="19828">TVEEASDKATDAAFGLAPSGKQRGKAAVELRTGLVRNHEQAYSEAQELLTQWVNDKIRLDVEDGFDDLEAWRRAREVTNNKHIAEKKATASEDFSIERLTRLALEDDIDVDEAAIYEHPYANLYNLEEKDAVDVVLKNMLSKEMVKDTFKKDLGFGDDHLKPDPRTKMELRHNL</sequence>
<dbReference type="AlphaFoldDB" id="A0A8S3ZH93"/>
<name>A0A8S3ZH93_9EUPU</name>
<dbReference type="EMBL" id="CAJHNH020002635">
    <property type="protein sequence ID" value="CAG5127285.1"/>
    <property type="molecule type" value="Genomic_DNA"/>
</dbReference>
<reference evidence="1" key="1">
    <citation type="submission" date="2021-04" db="EMBL/GenBank/DDBJ databases">
        <authorList>
            <consortium name="Molecular Ecology Group"/>
        </authorList>
    </citation>
    <scope>NUCLEOTIDE SEQUENCE</scope>
</reference>
<dbReference type="Proteomes" id="UP000678393">
    <property type="component" value="Unassembled WGS sequence"/>
</dbReference>
<dbReference type="OrthoDB" id="6256972at2759"/>
<comment type="caution">
    <text evidence="1">The sequence shown here is derived from an EMBL/GenBank/DDBJ whole genome shotgun (WGS) entry which is preliminary data.</text>
</comment>
<feature type="non-terminal residue" evidence="1">
    <location>
        <position position="1"/>
    </location>
</feature>
<organism evidence="1 2">
    <name type="scientific">Candidula unifasciata</name>
    <dbReference type="NCBI Taxonomy" id="100452"/>
    <lineage>
        <taxon>Eukaryota</taxon>
        <taxon>Metazoa</taxon>
        <taxon>Spiralia</taxon>
        <taxon>Lophotrochozoa</taxon>
        <taxon>Mollusca</taxon>
        <taxon>Gastropoda</taxon>
        <taxon>Heterobranchia</taxon>
        <taxon>Euthyneura</taxon>
        <taxon>Panpulmonata</taxon>
        <taxon>Eupulmonata</taxon>
        <taxon>Stylommatophora</taxon>
        <taxon>Helicina</taxon>
        <taxon>Helicoidea</taxon>
        <taxon>Geomitridae</taxon>
        <taxon>Candidula</taxon>
    </lineage>
</organism>
<gene>
    <name evidence="1" type="ORF">CUNI_LOCUS12843</name>
</gene>
<proteinExistence type="predicted"/>
<accession>A0A8S3ZH93</accession>
<keyword evidence="2" id="KW-1185">Reference proteome</keyword>
<evidence type="ECO:0000313" key="1">
    <source>
        <dbReference type="EMBL" id="CAG5127285.1"/>
    </source>
</evidence>